<reference evidence="1" key="1">
    <citation type="submission" date="2020-05" db="EMBL/GenBank/DDBJ databases">
        <title>Large-scale comparative analyses of tick genomes elucidate their genetic diversity and vector capacities.</title>
        <authorList>
            <person name="Jia N."/>
            <person name="Wang J."/>
            <person name="Shi W."/>
            <person name="Du L."/>
            <person name="Sun Y."/>
            <person name="Zhan W."/>
            <person name="Jiang J."/>
            <person name="Wang Q."/>
            <person name="Zhang B."/>
            <person name="Ji P."/>
            <person name="Sakyi L.B."/>
            <person name="Cui X."/>
            <person name="Yuan T."/>
            <person name="Jiang B."/>
            <person name="Yang W."/>
            <person name="Lam T.T.-Y."/>
            <person name="Chang Q."/>
            <person name="Ding S."/>
            <person name="Wang X."/>
            <person name="Zhu J."/>
            <person name="Ruan X."/>
            <person name="Zhao L."/>
            <person name="Wei J."/>
            <person name="Que T."/>
            <person name="Du C."/>
            <person name="Cheng J."/>
            <person name="Dai P."/>
            <person name="Han X."/>
            <person name="Huang E."/>
            <person name="Gao Y."/>
            <person name="Liu J."/>
            <person name="Shao H."/>
            <person name="Ye R."/>
            <person name="Li L."/>
            <person name="Wei W."/>
            <person name="Wang X."/>
            <person name="Wang C."/>
            <person name="Yang T."/>
            <person name="Huo Q."/>
            <person name="Li W."/>
            <person name="Guo W."/>
            <person name="Chen H."/>
            <person name="Zhou L."/>
            <person name="Ni X."/>
            <person name="Tian J."/>
            <person name="Zhou Y."/>
            <person name="Sheng Y."/>
            <person name="Liu T."/>
            <person name="Pan Y."/>
            <person name="Xia L."/>
            <person name="Li J."/>
            <person name="Zhao F."/>
            <person name="Cao W."/>
        </authorList>
    </citation>
    <scope>NUCLEOTIDE SEQUENCE</scope>
    <source>
        <strain evidence="1">Hyas-2018</strain>
    </source>
</reference>
<gene>
    <name evidence="1" type="ORF">HPB50_002973</name>
</gene>
<comment type="caution">
    <text evidence="1">The sequence shown here is derived from an EMBL/GenBank/DDBJ whole genome shotgun (WGS) entry which is preliminary data.</text>
</comment>
<sequence length="266" mass="29645">MVMGIAMSTPGLQPPPPSLPSSDVPWVIRQSHGTSGSRPLRCIWWLPKHLSYQTDDAILLSCLGMQEQRFFSSLKPAAWLSGSTTVVFFALQVKVALRPRKTTFRQRHRGLDSGFVAALNMKLFDYSETKKYKDSSLASFMFQGRNACITVYVVSEGITVLCLDAIEALQMQIQGASLQRLPLTPGTGTTTPTLPSDISYEYERCFGKKHEITKVLKQKVKVRESVPSLTSSPHNYFTGNEGADMLSASDQRLYMPPEKNMLSDTR</sequence>
<accession>A0ACB7TBB0</accession>
<organism evidence="1 2">
    <name type="scientific">Hyalomma asiaticum</name>
    <name type="common">Tick</name>
    <dbReference type="NCBI Taxonomy" id="266040"/>
    <lineage>
        <taxon>Eukaryota</taxon>
        <taxon>Metazoa</taxon>
        <taxon>Ecdysozoa</taxon>
        <taxon>Arthropoda</taxon>
        <taxon>Chelicerata</taxon>
        <taxon>Arachnida</taxon>
        <taxon>Acari</taxon>
        <taxon>Parasitiformes</taxon>
        <taxon>Ixodida</taxon>
        <taxon>Ixodoidea</taxon>
        <taxon>Ixodidae</taxon>
        <taxon>Hyalomminae</taxon>
        <taxon>Hyalomma</taxon>
    </lineage>
</organism>
<proteinExistence type="predicted"/>
<protein>
    <submittedName>
        <fullName evidence="1">Uncharacterized protein</fullName>
    </submittedName>
</protein>
<dbReference type="EMBL" id="CM023481">
    <property type="protein sequence ID" value="KAH6944416.1"/>
    <property type="molecule type" value="Genomic_DNA"/>
</dbReference>
<name>A0ACB7TBB0_HYAAI</name>
<keyword evidence="2" id="KW-1185">Reference proteome</keyword>
<dbReference type="Proteomes" id="UP000821845">
    <property type="component" value="Chromosome 1"/>
</dbReference>
<evidence type="ECO:0000313" key="1">
    <source>
        <dbReference type="EMBL" id="KAH6944416.1"/>
    </source>
</evidence>
<evidence type="ECO:0000313" key="2">
    <source>
        <dbReference type="Proteomes" id="UP000821845"/>
    </source>
</evidence>